<dbReference type="GO" id="GO:0004519">
    <property type="term" value="F:endonuclease activity"/>
    <property type="evidence" value="ECO:0007669"/>
    <property type="project" value="UniProtKB-KW"/>
</dbReference>
<reference evidence="2 3" key="1">
    <citation type="submission" date="2018-05" db="EMBL/GenBank/DDBJ databases">
        <title>Draft genome sequence of Rhodanobacter denitrificans Yn1 isolated from gold copper mine.</title>
        <authorList>
            <person name="Yang N."/>
            <person name="Mazhar H.S."/>
            <person name="Rensing C."/>
        </authorList>
    </citation>
    <scope>NUCLEOTIDE SEQUENCE [LARGE SCALE GENOMIC DNA]</scope>
    <source>
        <strain evidence="2 3">Yn1</strain>
    </source>
</reference>
<organism evidence="2 3">
    <name type="scientific">Rhodanobacter denitrificans</name>
    <dbReference type="NCBI Taxonomy" id="666685"/>
    <lineage>
        <taxon>Bacteria</taxon>
        <taxon>Pseudomonadati</taxon>
        <taxon>Pseudomonadota</taxon>
        <taxon>Gammaproteobacteria</taxon>
        <taxon>Lysobacterales</taxon>
        <taxon>Rhodanobacteraceae</taxon>
        <taxon>Rhodanobacter</taxon>
    </lineage>
</organism>
<comment type="caution">
    <text evidence="2">The sequence shown here is derived from an EMBL/GenBank/DDBJ whole genome shotgun (WGS) entry which is preliminary data.</text>
</comment>
<dbReference type="EMBL" id="QFWQ01000004">
    <property type="protein sequence ID" value="RCS30561.1"/>
    <property type="molecule type" value="Genomic_DNA"/>
</dbReference>
<dbReference type="RefSeq" id="WP_114341735.1">
    <property type="nucleotide sequence ID" value="NZ_QFWQ01000004.1"/>
</dbReference>
<keyword evidence="2" id="KW-0255">Endonuclease</keyword>
<evidence type="ECO:0000313" key="3">
    <source>
        <dbReference type="Proteomes" id="UP000252387"/>
    </source>
</evidence>
<dbReference type="InterPro" id="IPR003615">
    <property type="entry name" value="HNH_nuc"/>
</dbReference>
<gene>
    <name evidence="2" type="ORF">DEO45_07000</name>
</gene>
<evidence type="ECO:0000313" key="2">
    <source>
        <dbReference type="EMBL" id="RCS30561.1"/>
    </source>
</evidence>
<keyword evidence="2" id="KW-0540">Nuclease</keyword>
<evidence type="ECO:0000259" key="1">
    <source>
        <dbReference type="Pfam" id="PF13391"/>
    </source>
</evidence>
<dbReference type="OrthoDB" id="529575at2"/>
<keyword evidence="3" id="KW-1185">Reference proteome</keyword>
<dbReference type="AlphaFoldDB" id="A0A368KF77"/>
<dbReference type="Pfam" id="PF13391">
    <property type="entry name" value="HNH_2"/>
    <property type="match status" value="1"/>
</dbReference>
<name>A0A368KF77_9GAMM</name>
<feature type="domain" description="HNH nuclease" evidence="1">
    <location>
        <begin position="213"/>
        <end position="265"/>
    </location>
</feature>
<accession>A0A368KF77</accession>
<protein>
    <submittedName>
        <fullName evidence="2">HNH endonuclease</fullName>
    </submittedName>
</protein>
<sequence length="317" mass="35960">MAYWGVNHKQTRDHEVRGGYLWSPCRNTNGAFNQTYENMKLVRPGDVVFSYANGRMGAVGRVTVAASPSPKPIEFGNVGDYWAHEGWLVEVEFKAAHRPLQPKEHIQAIGPMLPKRNSPLQKNGNGNQGCYLAGISNALGHVLMALLDIRQVRELDQPPTYLIDHEPNAQVLDDIHRIETDASIPKTQRLQLTRARVGQGFFRKQVILLDPACRVTGVTDTRLLIASHIKPWREASNPERLSGYNGLMLSPHVDALFDEQFITFEDDGQMRVHPSLSREVLDKWSIDPDKRVDRFRPEQASFLAHHRELFTRKMLSA</sequence>
<proteinExistence type="predicted"/>
<dbReference type="Proteomes" id="UP000252387">
    <property type="component" value="Unassembled WGS sequence"/>
</dbReference>
<keyword evidence="2" id="KW-0378">Hydrolase</keyword>